<protein>
    <submittedName>
        <fullName evidence="2">Uncharacterized protein</fullName>
    </submittedName>
</protein>
<proteinExistence type="predicted"/>
<sequence length="130" mass="13752">MLQKNNDNQSALLAEKDILHPVSEVNGACVNIIDSVCRASVFADPRSIILEILPVYALGWGPLSAVSGKNRVHPLIVHGISGSESTDPVPSSGDVCAASRGVRRVLYSPYPTPPSTPPQNSPILLNETQG</sequence>
<comment type="caution">
    <text evidence="2">The sequence shown here is derived from an EMBL/GenBank/DDBJ whole genome shotgun (WGS) entry which is preliminary data.</text>
</comment>
<accession>A0A2T7PZZ0</accession>
<feature type="compositionally biased region" description="Polar residues" evidence="1">
    <location>
        <begin position="121"/>
        <end position="130"/>
    </location>
</feature>
<feature type="compositionally biased region" description="Pro residues" evidence="1">
    <location>
        <begin position="110"/>
        <end position="120"/>
    </location>
</feature>
<dbReference type="AlphaFoldDB" id="A0A2T7PZZ0"/>
<name>A0A2T7PZZ0_POMCA</name>
<reference evidence="2 3" key="1">
    <citation type="submission" date="2018-04" db="EMBL/GenBank/DDBJ databases">
        <title>The genome of golden apple snail Pomacea canaliculata provides insight into stress tolerance and invasive adaptation.</title>
        <authorList>
            <person name="Liu C."/>
            <person name="Liu B."/>
            <person name="Ren Y."/>
            <person name="Zhang Y."/>
            <person name="Wang H."/>
            <person name="Li S."/>
            <person name="Jiang F."/>
            <person name="Yin L."/>
            <person name="Zhang G."/>
            <person name="Qian W."/>
            <person name="Fan W."/>
        </authorList>
    </citation>
    <scope>NUCLEOTIDE SEQUENCE [LARGE SCALE GENOMIC DNA]</scope>
    <source>
        <strain evidence="2">SZHN2017</strain>
        <tissue evidence="2">Muscle</tissue>
    </source>
</reference>
<gene>
    <name evidence="2" type="ORF">C0Q70_01582</name>
</gene>
<organism evidence="2 3">
    <name type="scientific">Pomacea canaliculata</name>
    <name type="common">Golden apple snail</name>
    <dbReference type="NCBI Taxonomy" id="400727"/>
    <lineage>
        <taxon>Eukaryota</taxon>
        <taxon>Metazoa</taxon>
        <taxon>Spiralia</taxon>
        <taxon>Lophotrochozoa</taxon>
        <taxon>Mollusca</taxon>
        <taxon>Gastropoda</taxon>
        <taxon>Caenogastropoda</taxon>
        <taxon>Architaenioglossa</taxon>
        <taxon>Ampullarioidea</taxon>
        <taxon>Ampullariidae</taxon>
        <taxon>Pomacea</taxon>
    </lineage>
</organism>
<evidence type="ECO:0000313" key="3">
    <source>
        <dbReference type="Proteomes" id="UP000245119"/>
    </source>
</evidence>
<evidence type="ECO:0000313" key="2">
    <source>
        <dbReference type="EMBL" id="PVD38957.1"/>
    </source>
</evidence>
<dbReference type="EMBL" id="PZQS01000001">
    <property type="protein sequence ID" value="PVD38957.1"/>
    <property type="molecule type" value="Genomic_DNA"/>
</dbReference>
<feature type="region of interest" description="Disordered" evidence="1">
    <location>
        <begin position="107"/>
        <end position="130"/>
    </location>
</feature>
<dbReference type="Proteomes" id="UP000245119">
    <property type="component" value="Linkage Group LG1"/>
</dbReference>
<keyword evidence="3" id="KW-1185">Reference proteome</keyword>
<evidence type="ECO:0000256" key="1">
    <source>
        <dbReference type="SAM" id="MobiDB-lite"/>
    </source>
</evidence>